<gene>
    <name evidence="1" type="ORF">FBZ96_1011012</name>
</gene>
<proteinExistence type="predicted"/>
<accession>A0A560ECY7</accession>
<organism evidence="1 2">
    <name type="scientific">Bradyrhizobium stylosanthis</name>
    <dbReference type="NCBI Taxonomy" id="1803665"/>
    <lineage>
        <taxon>Bacteria</taxon>
        <taxon>Pseudomonadati</taxon>
        <taxon>Pseudomonadota</taxon>
        <taxon>Alphaproteobacteria</taxon>
        <taxon>Hyphomicrobiales</taxon>
        <taxon>Nitrobacteraceae</taxon>
        <taxon>Bradyrhizobium</taxon>
    </lineage>
</organism>
<sequence length="73" mass="8206">MPSPIMSELQKRNAPYTKIEPLDKPAVHHSIDPLAEELYFPASCLRIEEYSMSGFACACLSKVKGDKERRPPS</sequence>
<keyword evidence="2" id="KW-1185">Reference proteome</keyword>
<evidence type="ECO:0000313" key="1">
    <source>
        <dbReference type="EMBL" id="TWB07194.1"/>
    </source>
</evidence>
<name>A0A560ECY7_9BRAD</name>
<reference evidence="1 2" key="1">
    <citation type="submission" date="2019-06" db="EMBL/GenBank/DDBJ databases">
        <title>Genomic Encyclopedia of Type Strains, Phase IV (KMG-V): Genome sequencing to study the core and pangenomes of soil and plant-associated prokaryotes.</title>
        <authorList>
            <person name="Whitman W."/>
        </authorList>
    </citation>
    <scope>NUCLEOTIDE SEQUENCE [LARGE SCALE GENOMIC DNA]</scope>
    <source>
        <strain evidence="1 2">BR 510</strain>
    </source>
</reference>
<evidence type="ECO:0000313" key="2">
    <source>
        <dbReference type="Proteomes" id="UP000319949"/>
    </source>
</evidence>
<dbReference type="Proteomes" id="UP000319949">
    <property type="component" value="Unassembled WGS sequence"/>
</dbReference>
<protein>
    <submittedName>
        <fullName evidence="1">Uncharacterized protein</fullName>
    </submittedName>
</protein>
<comment type="caution">
    <text evidence="1">The sequence shown here is derived from an EMBL/GenBank/DDBJ whole genome shotgun (WGS) entry which is preliminary data.</text>
</comment>
<dbReference type="EMBL" id="VITK01000001">
    <property type="protein sequence ID" value="TWB07194.1"/>
    <property type="molecule type" value="Genomic_DNA"/>
</dbReference>
<dbReference type="AlphaFoldDB" id="A0A560ECY7"/>